<keyword evidence="3 6" id="KW-0285">Flavoprotein</keyword>
<dbReference type="Proteomes" id="UP000006701">
    <property type="component" value="Unassembled WGS sequence"/>
</dbReference>
<dbReference type="Gene3D" id="1.25.40.80">
    <property type="match status" value="1"/>
</dbReference>
<comment type="similarity">
    <text evidence="2">Belongs to the DNA photolyase class-1 family.</text>
</comment>
<dbReference type="GO" id="GO:0005737">
    <property type="term" value="C:cytoplasm"/>
    <property type="evidence" value="ECO:0007669"/>
    <property type="project" value="TreeGrafter"/>
</dbReference>
<feature type="compositionally biased region" description="Polar residues" evidence="8">
    <location>
        <begin position="8"/>
        <end position="23"/>
    </location>
</feature>
<dbReference type="InterPro" id="IPR005101">
    <property type="entry name" value="Cryptochr/Photolyase_FAD-bd"/>
</dbReference>
<keyword evidence="4 6" id="KW-0274">FAD</keyword>
<dbReference type="Pfam" id="PF00875">
    <property type="entry name" value="DNA_photolyase"/>
    <property type="match status" value="1"/>
</dbReference>
<feature type="domain" description="Photolyase/cryptochrome alpha/beta" evidence="9">
    <location>
        <begin position="93"/>
        <end position="230"/>
    </location>
</feature>
<evidence type="ECO:0000313" key="11">
    <source>
        <dbReference type="Proteomes" id="UP000006701"/>
    </source>
</evidence>
<dbReference type="GeneID" id="4700701"/>
<comment type="cofactor">
    <cofactor evidence="1">
        <name>(6R)-5,10-methylene-5,6,7,8-tetrahydrofolate</name>
        <dbReference type="ChEBI" id="CHEBI:15636"/>
    </cofactor>
</comment>
<dbReference type="RefSeq" id="XP_001269979.1">
    <property type="nucleotide sequence ID" value="XM_001269978.1"/>
</dbReference>
<dbReference type="Gene3D" id="3.40.50.620">
    <property type="entry name" value="HUPs"/>
    <property type="match status" value="1"/>
</dbReference>
<dbReference type="VEuPathDB" id="FungiDB:ACLA_032890"/>
<feature type="binding site" evidence="6">
    <location>
        <position position="333"/>
    </location>
    <ligand>
        <name>FAD</name>
        <dbReference type="ChEBI" id="CHEBI:57692"/>
    </ligand>
</feature>
<sequence>MAPKRKTTSSSTGARSNGTAQASKRSKPDLSQPHPNAQQSEDFGIVLREFYPAEMSNARCAAYNDGTLERPIEARQKAYEETQNQRKVIKPNNAVVHWFKSDLRLHDNRALQMAYQTAKEHNIPLIGLYILSPQDLTAHLSSPARVDLTLRTLDQLKRDLNELDIPLYMETQETRKDIPQRIIDLCQEWGVNNIFANLEYEVDELRREAKLVRMCAQNGIKFETAHDACVVTPGAVASQQGKQYAVYSPWYRAWLVHLRENPDCLELSEEPGSNPGNARKHFAKLFESEVPAAPENKRLSDEQRKYFGQLYPAGEHEALDRLEKFVEERVKDYADARNMMFGQTTSILSPYFASGSLSARTAVVHARKANKGSLDRGDPGLASWISEVAWRDFYKHVLVHWPFICMNKCFKPEFTNLEWEYDENKFAAWCEGKTGFPIVDAAMRQMKHDAWMHNRARMIVASFLSKDLLIDWRRGERYFMEHLIDGDFASNHGGWGFGSSTGVDPQPYFRIFNPLRQSERFDPDGEYIRKWLPELRGIKGSAVHEPYARGAGATAEKNGYPRPILEHSKSRAQALERFKRASENGP</sequence>
<feature type="binding site" evidence="6">
    <location>
        <begin position="345"/>
        <end position="349"/>
    </location>
    <ligand>
        <name>FAD</name>
        <dbReference type="ChEBI" id="CHEBI:57692"/>
    </ligand>
</feature>
<feature type="binding site" evidence="6">
    <location>
        <begin position="485"/>
        <end position="487"/>
    </location>
    <ligand>
        <name>FAD</name>
        <dbReference type="ChEBI" id="CHEBI:57692"/>
    </ligand>
</feature>
<evidence type="ECO:0000256" key="2">
    <source>
        <dbReference type="ARBA" id="ARBA00005862"/>
    </source>
</evidence>
<dbReference type="InterPro" id="IPR006050">
    <property type="entry name" value="DNA_photolyase_N"/>
</dbReference>
<dbReference type="GO" id="GO:0006950">
    <property type="term" value="P:response to stress"/>
    <property type="evidence" value="ECO:0007669"/>
    <property type="project" value="UniProtKB-ARBA"/>
</dbReference>
<dbReference type="KEGG" id="act:ACLA_032890"/>
<dbReference type="InterPro" id="IPR014729">
    <property type="entry name" value="Rossmann-like_a/b/a_fold"/>
</dbReference>
<dbReference type="GO" id="GO:0071949">
    <property type="term" value="F:FAD binding"/>
    <property type="evidence" value="ECO:0007669"/>
    <property type="project" value="TreeGrafter"/>
</dbReference>
<dbReference type="PANTHER" id="PTHR11455:SF18">
    <property type="entry name" value="SI:CH1073-390K14.1"/>
    <property type="match status" value="1"/>
</dbReference>
<dbReference type="GO" id="GO:0043153">
    <property type="term" value="P:entrainment of circadian clock by photoperiod"/>
    <property type="evidence" value="ECO:0007669"/>
    <property type="project" value="TreeGrafter"/>
</dbReference>
<evidence type="ECO:0000256" key="6">
    <source>
        <dbReference type="PIRSR" id="PIRSR602081-1"/>
    </source>
</evidence>
<dbReference type="eggNOG" id="KOG0133">
    <property type="taxonomic scope" value="Eukaryota"/>
</dbReference>
<dbReference type="OrthoDB" id="435881at2759"/>
<protein>
    <submittedName>
        <fullName evidence="10">Deoxyribodipyrimidine photo-lyase Phr1, putative</fullName>
    </submittedName>
</protein>
<dbReference type="InterPro" id="IPR036155">
    <property type="entry name" value="Crypto/Photolyase_N_sf"/>
</dbReference>
<dbReference type="PROSITE" id="PS00691">
    <property type="entry name" value="DNA_PHOTOLYASES_1_2"/>
    <property type="match status" value="1"/>
</dbReference>
<dbReference type="FunFam" id="1.10.579.10:FF:000003">
    <property type="entry name" value="Deoxyribodipyrimidine photo-lyase"/>
    <property type="match status" value="1"/>
</dbReference>
<dbReference type="GO" id="GO:0006139">
    <property type="term" value="P:nucleobase-containing compound metabolic process"/>
    <property type="evidence" value="ECO:0007669"/>
    <property type="project" value="UniProtKB-ARBA"/>
</dbReference>
<evidence type="ECO:0000256" key="3">
    <source>
        <dbReference type="ARBA" id="ARBA00022630"/>
    </source>
</evidence>
<dbReference type="OMA" id="YTVFTPY"/>
<comment type="cofactor">
    <cofactor evidence="6">
        <name>FAD</name>
        <dbReference type="ChEBI" id="CHEBI:57692"/>
    </cofactor>
    <text evidence="6">Binds 1 FAD per subunit.</text>
</comment>
<dbReference type="PRINTS" id="PR00147">
    <property type="entry name" value="DNAPHOTLYASE"/>
</dbReference>
<dbReference type="AlphaFoldDB" id="A1CSD2"/>
<dbReference type="InterPro" id="IPR018394">
    <property type="entry name" value="DNA_photolyase_1_CS_C"/>
</dbReference>
<evidence type="ECO:0000256" key="7">
    <source>
        <dbReference type="PIRSR" id="PIRSR602081-2"/>
    </source>
</evidence>
<evidence type="ECO:0000256" key="1">
    <source>
        <dbReference type="ARBA" id="ARBA00001932"/>
    </source>
</evidence>
<dbReference type="EMBL" id="DS027059">
    <property type="protein sequence ID" value="EAW08553.1"/>
    <property type="molecule type" value="Genomic_DNA"/>
</dbReference>
<dbReference type="SUPFAM" id="SSF52425">
    <property type="entry name" value="Cryptochrome/photolyase, N-terminal domain"/>
    <property type="match status" value="1"/>
</dbReference>
<proteinExistence type="inferred from homology"/>
<feature type="site" description="Electron transfer via tryptophanyl radical" evidence="7">
    <location>
        <position position="495"/>
    </location>
</feature>
<reference evidence="10 11" key="1">
    <citation type="journal article" date="2008" name="PLoS Genet.">
        <title>Genomic islands in the pathogenic filamentous fungus Aspergillus fumigatus.</title>
        <authorList>
            <person name="Fedorova N.D."/>
            <person name="Khaldi N."/>
            <person name="Joardar V.S."/>
            <person name="Maiti R."/>
            <person name="Amedeo P."/>
            <person name="Anderson M.J."/>
            <person name="Crabtree J."/>
            <person name="Silva J.C."/>
            <person name="Badger J.H."/>
            <person name="Albarraq A."/>
            <person name="Angiuoli S."/>
            <person name="Bussey H."/>
            <person name="Bowyer P."/>
            <person name="Cotty P.J."/>
            <person name="Dyer P.S."/>
            <person name="Egan A."/>
            <person name="Galens K."/>
            <person name="Fraser-Liggett C.M."/>
            <person name="Haas B.J."/>
            <person name="Inman J.M."/>
            <person name="Kent R."/>
            <person name="Lemieux S."/>
            <person name="Malavazi I."/>
            <person name="Orvis J."/>
            <person name="Roemer T."/>
            <person name="Ronning C.M."/>
            <person name="Sundaram J.P."/>
            <person name="Sutton G."/>
            <person name="Turner G."/>
            <person name="Venter J.C."/>
            <person name="White O.R."/>
            <person name="Whitty B.R."/>
            <person name="Youngman P."/>
            <person name="Wolfe K.H."/>
            <person name="Goldman G.H."/>
            <person name="Wortman J.R."/>
            <person name="Jiang B."/>
            <person name="Denning D.W."/>
            <person name="Nierman W.C."/>
        </authorList>
    </citation>
    <scope>NUCLEOTIDE SEQUENCE [LARGE SCALE GENOMIC DNA]</scope>
    <source>
        <strain evidence="11">ATCC 1007 / CBS 513.65 / DSM 816 / NCTC 3887 / NRRL 1</strain>
    </source>
</reference>
<dbReference type="GO" id="GO:0003904">
    <property type="term" value="F:deoxyribodipyrimidine photo-lyase activity"/>
    <property type="evidence" value="ECO:0007669"/>
    <property type="project" value="TreeGrafter"/>
</dbReference>
<evidence type="ECO:0000259" key="9">
    <source>
        <dbReference type="PROSITE" id="PS51645"/>
    </source>
</evidence>
<keyword evidence="11" id="KW-1185">Reference proteome</keyword>
<evidence type="ECO:0000256" key="4">
    <source>
        <dbReference type="ARBA" id="ARBA00022827"/>
    </source>
</evidence>
<dbReference type="GO" id="GO:0032922">
    <property type="term" value="P:circadian regulation of gene expression"/>
    <property type="evidence" value="ECO:0007669"/>
    <property type="project" value="TreeGrafter"/>
</dbReference>
<evidence type="ECO:0000256" key="5">
    <source>
        <dbReference type="ARBA" id="ARBA00022991"/>
    </source>
</evidence>
<evidence type="ECO:0000256" key="8">
    <source>
        <dbReference type="SAM" id="MobiDB-lite"/>
    </source>
</evidence>
<name>A1CSD2_ASPCL</name>
<dbReference type="InterPro" id="IPR002081">
    <property type="entry name" value="Cryptochrome/DNA_photolyase_1"/>
</dbReference>
<feature type="site" description="Electron transfer via tryptophanyl radical" evidence="7">
    <location>
        <position position="472"/>
    </location>
</feature>
<dbReference type="Pfam" id="PF03441">
    <property type="entry name" value="FAD_binding_7"/>
    <property type="match status" value="1"/>
</dbReference>
<dbReference type="PROSITE" id="PS00394">
    <property type="entry name" value="DNA_PHOTOLYASES_1_1"/>
    <property type="match status" value="1"/>
</dbReference>
<dbReference type="PROSITE" id="PS51645">
    <property type="entry name" value="PHR_CRY_ALPHA_BETA"/>
    <property type="match status" value="1"/>
</dbReference>
<dbReference type="HOGENOM" id="CLU_010348_2_1_1"/>
<evidence type="ECO:0000313" key="10">
    <source>
        <dbReference type="EMBL" id="EAW08553.1"/>
    </source>
</evidence>
<dbReference type="Gene3D" id="1.10.579.10">
    <property type="entry name" value="DNA Cyclobutane Dipyrimidine Photolyase, subunit A, domain 3"/>
    <property type="match status" value="1"/>
</dbReference>
<organism evidence="10 11">
    <name type="scientific">Aspergillus clavatus (strain ATCC 1007 / CBS 513.65 / DSM 816 / NCTC 3887 / NRRL 1 / QM 1276 / 107)</name>
    <dbReference type="NCBI Taxonomy" id="344612"/>
    <lineage>
        <taxon>Eukaryota</taxon>
        <taxon>Fungi</taxon>
        <taxon>Dikarya</taxon>
        <taxon>Ascomycota</taxon>
        <taxon>Pezizomycotina</taxon>
        <taxon>Eurotiomycetes</taxon>
        <taxon>Eurotiomycetidae</taxon>
        <taxon>Eurotiales</taxon>
        <taxon>Aspergillaceae</taxon>
        <taxon>Aspergillus</taxon>
        <taxon>Aspergillus subgen. Fumigati</taxon>
    </lineage>
</organism>
<dbReference type="STRING" id="344612.A1CSD2"/>
<feature type="binding site" evidence="6">
    <location>
        <position position="384"/>
    </location>
    <ligand>
        <name>FAD</name>
        <dbReference type="ChEBI" id="CHEBI:57692"/>
    </ligand>
</feature>
<accession>A1CSD2</accession>
<dbReference type="SUPFAM" id="SSF48173">
    <property type="entry name" value="Cryptochrome/photolyase FAD-binding domain"/>
    <property type="match status" value="1"/>
</dbReference>
<feature type="binding site" evidence="6">
    <location>
        <begin position="387"/>
        <end position="394"/>
    </location>
    <ligand>
        <name>FAD</name>
        <dbReference type="ChEBI" id="CHEBI:57692"/>
    </ligand>
</feature>
<dbReference type="PANTHER" id="PTHR11455">
    <property type="entry name" value="CRYPTOCHROME"/>
    <property type="match status" value="1"/>
</dbReference>
<dbReference type="InterPro" id="IPR036134">
    <property type="entry name" value="Crypto/Photolyase_FAD-like_sf"/>
</dbReference>
<gene>
    <name evidence="10" type="ORF">ACLA_032890</name>
</gene>
<dbReference type="GO" id="GO:0005634">
    <property type="term" value="C:nucleus"/>
    <property type="evidence" value="ECO:0007669"/>
    <property type="project" value="TreeGrafter"/>
</dbReference>
<dbReference type="GO" id="GO:0003677">
    <property type="term" value="F:DNA binding"/>
    <property type="evidence" value="ECO:0007669"/>
    <property type="project" value="TreeGrafter"/>
</dbReference>
<feature type="site" description="Electron transfer via tryptophanyl radical" evidence="7">
    <location>
        <position position="419"/>
    </location>
</feature>
<keyword evidence="5" id="KW-0157">Chromophore</keyword>
<feature type="region of interest" description="Disordered" evidence="8">
    <location>
        <begin position="1"/>
        <end position="41"/>
    </location>
</feature>